<accession>A0A0D3AWG3</accession>
<dbReference type="InterPro" id="IPR036908">
    <property type="entry name" value="RlpA-like_sf"/>
</dbReference>
<reference evidence="6 7" key="1">
    <citation type="journal article" date="2014" name="Genome Biol.">
        <title>Transcriptome and methylome profiling reveals relics of genome dominance in the mesopolyploid Brassica oleracea.</title>
        <authorList>
            <person name="Parkin I.A."/>
            <person name="Koh C."/>
            <person name="Tang H."/>
            <person name="Robinson S.J."/>
            <person name="Kagale S."/>
            <person name="Clarke W.E."/>
            <person name="Town C.D."/>
            <person name="Nixon J."/>
            <person name="Krishnakumar V."/>
            <person name="Bidwell S.L."/>
            <person name="Denoeud F."/>
            <person name="Belcram H."/>
            <person name="Links M.G."/>
            <person name="Just J."/>
            <person name="Clarke C."/>
            <person name="Bender T."/>
            <person name="Huebert T."/>
            <person name="Mason A.S."/>
            <person name="Pires J.C."/>
            <person name="Barker G."/>
            <person name="Moore J."/>
            <person name="Walley P.G."/>
            <person name="Manoli S."/>
            <person name="Batley J."/>
            <person name="Edwards D."/>
            <person name="Nelson M.N."/>
            <person name="Wang X."/>
            <person name="Paterson A.H."/>
            <person name="King G."/>
            <person name="Bancroft I."/>
            <person name="Chalhoub B."/>
            <person name="Sharpe A.G."/>
        </authorList>
    </citation>
    <scope>NUCLEOTIDE SEQUENCE</scope>
    <source>
        <strain evidence="6 7">cv. TO1000</strain>
    </source>
</reference>
<feature type="region of interest" description="Disordered" evidence="4">
    <location>
        <begin position="584"/>
        <end position="609"/>
    </location>
</feature>
<dbReference type="PROSITE" id="PS50158">
    <property type="entry name" value="ZF_CCHC"/>
    <property type="match status" value="1"/>
</dbReference>
<sequence>MGRAFGIELEGAVYTCKWCDTHLGVPSDIISKETEDGCLVYVFSRLYNTIILAEATGDFHDIFCVGCSNDIGIYGVSDPNSFRVLRSELHGPEGSDDEEKNGSFEDFPVCCNGVLCSRIRCWMGAIVVTATNFCPPNNTLPNNAGGWCSPPLHKAGVVPVSYRSWTRWRDCRWSDWKVCKLIIMGILIRQTKTGPSENFNPQGTETTPEPGANRMHHSANRRTNQDMCSVNTAHLSNQEEFCNETNFHAFYTQLGVNPNWNHLQNYSDQEDMNFINRRFSIPSICEYPSLEVVSSPTKKRYNPKKSMDFKKDLLASKKAKNEEKIQRKYGVIAQFSKPVKPVLQLPNLESHRFNLSQTKQWLPGDVSKHMITLFSFISGRDQHLLNSKEDSKEAQISLKTVQFGLERTASRPYSPSSHPITISIDKIDPSPIHLIDPASVPATFGIKALKAPDQGEAMEYYSEEDSFDSSQDSNIDETDQAWPSKENGCERSCSADEYSSSEYGDDPGEENDIGMLVRNFSKTNSSSGRNQYGRQGGDRGNGRRRESLRCYECGGVGHIRVDCPVAQPRELKCSVCGGVGHTQREFPNSNKGKGVPLQSSDDSESEEDGKVMKNMVAFGARKEKSSESSNSDVCTDSGDYQVMLNKWLNLKNENLRLQHDLVQSREQYEDLAEELAAVNENYESLEKEVSKLREVVIDERERAMRLERDLAENRKQIRMLNSGSKELDKILSMGQPGQGELGTGISRS</sequence>
<evidence type="ECO:0000259" key="5">
    <source>
        <dbReference type="PROSITE" id="PS50158"/>
    </source>
</evidence>
<dbReference type="GO" id="GO:0008270">
    <property type="term" value="F:zinc ion binding"/>
    <property type="evidence" value="ECO:0007669"/>
    <property type="project" value="UniProtKB-KW"/>
</dbReference>
<dbReference type="PRINTS" id="PR01226">
    <property type="entry name" value="EXPANSIN"/>
</dbReference>
<dbReference type="InterPro" id="IPR036875">
    <property type="entry name" value="Znf_CCHC_sf"/>
</dbReference>
<dbReference type="GO" id="GO:0003676">
    <property type="term" value="F:nucleic acid binding"/>
    <property type="evidence" value="ECO:0007669"/>
    <property type="project" value="InterPro"/>
</dbReference>
<organism evidence="6 7">
    <name type="scientific">Brassica oleracea var. oleracea</name>
    <dbReference type="NCBI Taxonomy" id="109376"/>
    <lineage>
        <taxon>Eukaryota</taxon>
        <taxon>Viridiplantae</taxon>
        <taxon>Streptophyta</taxon>
        <taxon>Embryophyta</taxon>
        <taxon>Tracheophyta</taxon>
        <taxon>Spermatophyta</taxon>
        <taxon>Magnoliopsida</taxon>
        <taxon>eudicotyledons</taxon>
        <taxon>Gunneridae</taxon>
        <taxon>Pentapetalae</taxon>
        <taxon>rosids</taxon>
        <taxon>malvids</taxon>
        <taxon>Brassicales</taxon>
        <taxon>Brassicaceae</taxon>
        <taxon>Brassiceae</taxon>
        <taxon>Brassica</taxon>
    </lineage>
</organism>
<reference evidence="6" key="2">
    <citation type="submission" date="2015-03" db="UniProtKB">
        <authorList>
            <consortium name="EnsemblPlants"/>
        </authorList>
    </citation>
    <scope>IDENTIFICATION</scope>
</reference>
<keyword evidence="2" id="KW-0863">Zinc-finger</keyword>
<name>A0A0D3AWG3_BRAOL</name>
<feature type="region of interest" description="Disordered" evidence="4">
    <location>
        <begin position="460"/>
        <end position="544"/>
    </location>
</feature>
<protein>
    <recommendedName>
        <fullName evidence="5">CCHC-type domain-containing protein</fullName>
    </recommendedName>
</protein>
<feature type="compositionally biased region" description="Polar residues" evidence="4">
    <location>
        <begin position="193"/>
        <end position="207"/>
    </location>
</feature>
<dbReference type="InterPro" id="IPR002963">
    <property type="entry name" value="Expansin"/>
</dbReference>
<dbReference type="InterPro" id="IPR001878">
    <property type="entry name" value="Znf_CCHC"/>
</dbReference>
<evidence type="ECO:0000313" key="7">
    <source>
        <dbReference type="Proteomes" id="UP000032141"/>
    </source>
</evidence>
<evidence type="ECO:0000256" key="4">
    <source>
        <dbReference type="SAM" id="MobiDB-lite"/>
    </source>
</evidence>
<feature type="compositionally biased region" description="Acidic residues" evidence="4">
    <location>
        <begin position="503"/>
        <end position="512"/>
    </location>
</feature>
<keyword evidence="7" id="KW-1185">Reference proteome</keyword>
<evidence type="ECO:0000313" key="6">
    <source>
        <dbReference type="EnsemblPlants" id="Bo2g146550.1"/>
    </source>
</evidence>
<evidence type="ECO:0000256" key="1">
    <source>
        <dbReference type="ARBA" id="ARBA00023316"/>
    </source>
</evidence>
<evidence type="ECO:0000256" key="3">
    <source>
        <dbReference type="SAM" id="Coils"/>
    </source>
</evidence>
<keyword evidence="1" id="KW-0961">Cell wall biogenesis/degradation</keyword>
<keyword evidence="2" id="KW-0862">Zinc</keyword>
<proteinExistence type="predicted"/>
<dbReference type="EnsemblPlants" id="Bo2g146550.1">
    <property type="protein sequence ID" value="Bo2g146550.1"/>
    <property type="gene ID" value="Bo2g146550"/>
</dbReference>
<dbReference type="Gramene" id="Bo2g146550.1">
    <property type="protein sequence ID" value="Bo2g146550.1"/>
    <property type="gene ID" value="Bo2g146550"/>
</dbReference>
<dbReference type="InterPro" id="IPR007112">
    <property type="entry name" value="Expansin/allergen_DPBB_dom"/>
</dbReference>
<dbReference type="SMART" id="SM00343">
    <property type="entry name" value="ZnF_C2HC"/>
    <property type="match status" value="2"/>
</dbReference>
<dbReference type="SUPFAM" id="SSF50685">
    <property type="entry name" value="Barwin-like endoglucanases"/>
    <property type="match status" value="1"/>
</dbReference>
<keyword evidence="2" id="KW-0479">Metal-binding</keyword>
<dbReference type="SMART" id="SM00837">
    <property type="entry name" value="DPBB_1"/>
    <property type="match status" value="1"/>
</dbReference>
<feature type="domain" description="CCHC-type" evidence="5">
    <location>
        <begin position="549"/>
        <end position="564"/>
    </location>
</feature>
<dbReference type="SUPFAM" id="SSF57756">
    <property type="entry name" value="Retrovirus zinc finger-like domains"/>
    <property type="match status" value="1"/>
</dbReference>
<dbReference type="Proteomes" id="UP000032141">
    <property type="component" value="Chromosome C2"/>
</dbReference>
<dbReference type="GO" id="GO:0009664">
    <property type="term" value="P:plant-type cell wall organization"/>
    <property type="evidence" value="ECO:0007669"/>
    <property type="project" value="InterPro"/>
</dbReference>
<evidence type="ECO:0000256" key="2">
    <source>
        <dbReference type="PROSITE-ProRule" id="PRU00047"/>
    </source>
</evidence>
<feature type="region of interest" description="Disordered" evidence="4">
    <location>
        <begin position="193"/>
        <end position="217"/>
    </location>
</feature>
<keyword evidence="3" id="KW-0175">Coiled coil</keyword>
<dbReference type="Pfam" id="PF00098">
    <property type="entry name" value="zf-CCHC"/>
    <property type="match status" value="1"/>
</dbReference>
<dbReference type="AlphaFoldDB" id="A0A0D3AWG3"/>
<dbReference type="Gene3D" id="4.10.60.10">
    <property type="entry name" value="Zinc finger, CCHC-type"/>
    <property type="match status" value="1"/>
</dbReference>
<dbReference type="HOGENOM" id="CLU_371892_0_0_1"/>
<feature type="coiled-coil region" evidence="3">
    <location>
        <begin position="654"/>
        <end position="716"/>
    </location>
</feature>